<keyword evidence="1" id="KW-0812">Transmembrane</keyword>
<reference evidence="3" key="1">
    <citation type="submission" date="2016-06" db="EMBL/GenBank/DDBJ databases">
        <authorList>
            <person name="Varghese N."/>
            <person name="Submissions Spin"/>
        </authorList>
    </citation>
    <scope>NUCLEOTIDE SEQUENCE [LARGE SCALE GENOMIC DNA]</scope>
    <source>
        <strain evidence="3">DSM 43819</strain>
    </source>
</reference>
<proteinExistence type="predicted"/>
<dbReference type="Proteomes" id="UP000198221">
    <property type="component" value="Chromosome I"/>
</dbReference>
<dbReference type="EMBL" id="LT607754">
    <property type="protein sequence ID" value="SCG61118.1"/>
    <property type="molecule type" value="Genomic_DNA"/>
</dbReference>
<sequence length="253" mass="26545">MELHRNRGPLVLAAVCVVGGVTVLAVGGASRFLSTLVAVGAAVLGGVVLLGALRPFRFAIGPDGLDVRRPGLRGTYRWEQFDALALADGPPVQGRPGTPRLLGVPGAALPPEVRATARHPVDGRAAVELLDLVQVRQSADEVAAALARHAGDRFTDTRTRVAARLVGTDLDFTESLRGYRTERIDELVRRAQVALAHGDAVARQAARSEIEQARAAGLPVALRGYSVLQVDVALDALCAALADPAANDRKTAL</sequence>
<keyword evidence="1" id="KW-0472">Membrane</keyword>
<keyword evidence="3" id="KW-1185">Reference proteome</keyword>
<keyword evidence="1" id="KW-1133">Transmembrane helix</keyword>
<protein>
    <submittedName>
        <fullName evidence="2">Uncharacterized protein</fullName>
    </submittedName>
</protein>
<evidence type="ECO:0000313" key="2">
    <source>
        <dbReference type="EMBL" id="SCG61118.1"/>
    </source>
</evidence>
<evidence type="ECO:0000313" key="3">
    <source>
        <dbReference type="Proteomes" id="UP000198221"/>
    </source>
</evidence>
<accession>A0A1C5IRX6</accession>
<organism evidence="2 3">
    <name type="scientific">Micromonospora inositola</name>
    <dbReference type="NCBI Taxonomy" id="47865"/>
    <lineage>
        <taxon>Bacteria</taxon>
        <taxon>Bacillati</taxon>
        <taxon>Actinomycetota</taxon>
        <taxon>Actinomycetes</taxon>
        <taxon>Micromonosporales</taxon>
        <taxon>Micromonosporaceae</taxon>
        <taxon>Micromonospora</taxon>
    </lineage>
</organism>
<dbReference type="RefSeq" id="WP_089013117.1">
    <property type="nucleotide sequence ID" value="NZ_LT607754.1"/>
</dbReference>
<feature type="transmembrane region" description="Helical" evidence="1">
    <location>
        <begin position="35"/>
        <end position="53"/>
    </location>
</feature>
<gene>
    <name evidence="2" type="ORF">GA0070613_3350</name>
</gene>
<name>A0A1C5IRX6_9ACTN</name>
<dbReference type="AlphaFoldDB" id="A0A1C5IRX6"/>
<evidence type="ECO:0000256" key="1">
    <source>
        <dbReference type="SAM" id="Phobius"/>
    </source>
</evidence>